<reference evidence="1 2" key="1">
    <citation type="submission" date="2020-02" db="EMBL/GenBank/DDBJ databases">
        <title>Genome assembly of a novel Clostridium senegalense strain.</title>
        <authorList>
            <person name="Gupta T.B."/>
            <person name="Jauregui R."/>
            <person name="Maclean P."/>
            <person name="Nawarathana A."/>
            <person name="Brightwell G."/>
        </authorList>
    </citation>
    <scope>NUCLEOTIDE SEQUENCE [LARGE SCALE GENOMIC DNA]</scope>
    <source>
        <strain evidence="1 2">AGRFS4</strain>
    </source>
</reference>
<evidence type="ECO:0000313" key="2">
    <source>
        <dbReference type="Proteomes" id="UP000481872"/>
    </source>
</evidence>
<evidence type="ECO:0000313" key="1">
    <source>
        <dbReference type="EMBL" id="NEU03728.1"/>
    </source>
</evidence>
<gene>
    <name evidence="1" type="ORF">G3M99_02425</name>
</gene>
<dbReference type="AlphaFoldDB" id="A0A6M0H0K1"/>
<dbReference type="RefSeq" id="WP_199869062.1">
    <property type="nucleotide sequence ID" value="NZ_JAAGPU010000002.1"/>
</dbReference>
<protein>
    <recommendedName>
        <fullName evidence="3">Tetratricopeptide repeat protein</fullName>
    </recommendedName>
</protein>
<accession>A0A6M0H0K1</accession>
<evidence type="ECO:0008006" key="3">
    <source>
        <dbReference type="Google" id="ProtNLM"/>
    </source>
</evidence>
<dbReference type="EMBL" id="JAAGPU010000002">
    <property type="protein sequence ID" value="NEU03728.1"/>
    <property type="molecule type" value="Genomic_DNA"/>
</dbReference>
<name>A0A6M0H0K1_9CLOT</name>
<dbReference type="Proteomes" id="UP000481872">
    <property type="component" value="Unassembled WGS sequence"/>
</dbReference>
<keyword evidence="2" id="KW-1185">Reference proteome</keyword>
<sequence>MFEIIERDLEDILKEKIKSCNFAIENIDSLESIKHMDKVYLSRAQFRLTLIKEFNYDDTYEEVLKDVEEALKINPNNLNGQKLKVEVEELLKNS</sequence>
<comment type="caution">
    <text evidence="1">The sequence shown here is derived from an EMBL/GenBank/DDBJ whole genome shotgun (WGS) entry which is preliminary data.</text>
</comment>
<organism evidence="1 2">
    <name type="scientific">Clostridium senegalense</name>
    <dbReference type="NCBI Taxonomy" id="1465809"/>
    <lineage>
        <taxon>Bacteria</taxon>
        <taxon>Bacillati</taxon>
        <taxon>Bacillota</taxon>
        <taxon>Clostridia</taxon>
        <taxon>Eubacteriales</taxon>
        <taxon>Clostridiaceae</taxon>
        <taxon>Clostridium</taxon>
    </lineage>
</organism>
<proteinExistence type="predicted"/>